<dbReference type="EMBL" id="MFZV01000053">
    <property type="protein sequence ID" value="OGK30050.1"/>
    <property type="molecule type" value="Genomic_DNA"/>
</dbReference>
<name>A0A1F7HFN5_9BACT</name>
<dbReference type="PANTHER" id="PTHR43434">
    <property type="entry name" value="PHOSPHOGLYCOLATE PHOSPHATASE"/>
    <property type="match status" value="1"/>
</dbReference>
<dbReference type="Proteomes" id="UP000177199">
    <property type="component" value="Unassembled WGS sequence"/>
</dbReference>
<dbReference type="Gene3D" id="1.10.150.240">
    <property type="entry name" value="Putative phosphatase, domain 2"/>
    <property type="match status" value="1"/>
</dbReference>
<dbReference type="AlphaFoldDB" id="A0A1F7HFN5"/>
<dbReference type="InterPro" id="IPR023214">
    <property type="entry name" value="HAD_sf"/>
</dbReference>
<gene>
    <name evidence="1" type="ORF">A3F29_03435</name>
</gene>
<dbReference type="GO" id="GO:0008967">
    <property type="term" value="F:phosphoglycolate phosphatase activity"/>
    <property type="evidence" value="ECO:0007669"/>
    <property type="project" value="TreeGrafter"/>
</dbReference>
<organism evidence="1 2">
    <name type="scientific">Candidatus Roizmanbacteria bacterium RIFCSPHIGHO2_12_FULL_33_9</name>
    <dbReference type="NCBI Taxonomy" id="1802045"/>
    <lineage>
        <taxon>Bacteria</taxon>
        <taxon>Candidatus Roizmaniibacteriota</taxon>
    </lineage>
</organism>
<dbReference type="InterPro" id="IPR050155">
    <property type="entry name" value="HAD-like_hydrolase_sf"/>
</dbReference>
<dbReference type="GO" id="GO:0005829">
    <property type="term" value="C:cytosol"/>
    <property type="evidence" value="ECO:0007669"/>
    <property type="project" value="TreeGrafter"/>
</dbReference>
<dbReference type="PANTHER" id="PTHR43434:SF13">
    <property type="entry name" value="PHOSPHOGLYCOLATE PHOSPHATASE"/>
    <property type="match status" value="1"/>
</dbReference>
<evidence type="ECO:0008006" key="3">
    <source>
        <dbReference type="Google" id="ProtNLM"/>
    </source>
</evidence>
<accession>A0A1F7HFN5</accession>
<comment type="caution">
    <text evidence="1">The sequence shown here is derived from an EMBL/GenBank/DDBJ whole genome shotgun (WGS) entry which is preliminary data.</text>
</comment>
<protein>
    <recommendedName>
        <fullName evidence="3">Carotenoid oxygenase</fullName>
    </recommendedName>
</protein>
<evidence type="ECO:0000313" key="1">
    <source>
        <dbReference type="EMBL" id="OGK30050.1"/>
    </source>
</evidence>
<dbReference type="Gene3D" id="3.40.50.1000">
    <property type="entry name" value="HAD superfamily/HAD-like"/>
    <property type="match status" value="1"/>
</dbReference>
<dbReference type="SFLD" id="SFLDG01129">
    <property type="entry name" value="C1.5:_HAD__Beta-PGM__Phosphata"/>
    <property type="match status" value="1"/>
</dbReference>
<dbReference type="InterPro" id="IPR006439">
    <property type="entry name" value="HAD-SF_hydro_IA"/>
</dbReference>
<sequence>MKKVVIFDFDGTLADTFPITSEIFKTIIKEYGYKEISNEDIQKLREMTPIQIISHFKFPIWKVPELIGKVRDKTADFVEHIKPFKGIKQMLIGLKNKNIKLGILTSNSKKIVDVFLKHKEFPKFEFIESELNLFKKPDHLKKVISKYKFKKDEVIYVGDEVRDINAAKHAGIDVAAVTWGYNKKQILQKNNPTYLVDSTKEIQGILI</sequence>
<dbReference type="GO" id="GO:0006281">
    <property type="term" value="P:DNA repair"/>
    <property type="evidence" value="ECO:0007669"/>
    <property type="project" value="TreeGrafter"/>
</dbReference>
<evidence type="ECO:0000313" key="2">
    <source>
        <dbReference type="Proteomes" id="UP000177199"/>
    </source>
</evidence>
<dbReference type="InterPro" id="IPR023198">
    <property type="entry name" value="PGP-like_dom2"/>
</dbReference>
<dbReference type="InterPro" id="IPR036412">
    <property type="entry name" value="HAD-like_sf"/>
</dbReference>
<proteinExistence type="predicted"/>
<dbReference type="SFLD" id="SFLDS00003">
    <property type="entry name" value="Haloacid_Dehalogenase"/>
    <property type="match status" value="1"/>
</dbReference>
<dbReference type="SUPFAM" id="SSF56784">
    <property type="entry name" value="HAD-like"/>
    <property type="match status" value="1"/>
</dbReference>
<dbReference type="NCBIfam" id="TIGR01549">
    <property type="entry name" value="HAD-SF-IA-v1"/>
    <property type="match status" value="1"/>
</dbReference>
<dbReference type="InterPro" id="IPR041492">
    <property type="entry name" value="HAD_2"/>
</dbReference>
<dbReference type="Pfam" id="PF13419">
    <property type="entry name" value="HAD_2"/>
    <property type="match status" value="1"/>
</dbReference>
<reference evidence="1 2" key="1">
    <citation type="journal article" date="2016" name="Nat. Commun.">
        <title>Thousands of microbial genomes shed light on interconnected biogeochemical processes in an aquifer system.</title>
        <authorList>
            <person name="Anantharaman K."/>
            <person name="Brown C.T."/>
            <person name="Hug L.A."/>
            <person name="Sharon I."/>
            <person name="Castelle C.J."/>
            <person name="Probst A.J."/>
            <person name="Thomas B.C."/>
            <person name="Singh A."/>
            <person name="Wilkins M.J."/>
            <person name="Karaoz U."/>
            <person name="Brodie E.L."/>
            <person name="Williams K.H."/>
            <person name="Hubbard S.S."/>
            <person name="Banfield J.F."/>
        </authorList>
    </citation>
    <scope>NUCLEOTIDE SEQUENCE [LARGE SCALE GENOMIC DNA]</scope>
</reference>